<feature type="transmembrane region" description="Helical" evidence="6">
    <location>
        <begin position="254"/>
        <end position="271"/>
    </location>
</feature>
<feature type="transmembrane region" description="Helical" evidence="6">
    <location>
        <begin position="53"/>
        <end position="72"/>
    </location>
</feature>
<evidence type="ECO:0000313" key="8">
    <source>
        <dbReference type="EMBL" id="QIW11911.1"/>
    </source>
</evidence>
<dbReference type="Pfam" id="PF01925">
    <property type="entry name" value="TauE"/>
    <property type="match status" value="1"/>
</dbReference>
<dbReference type="InterPro" id="IPR002781">
    <property type="entry name" value="TM_pro_TauE-like"/>
</dbReference>
<evidence type="ECO:0000313" key="9">
    <source>
        <dbReference type="Proteomes" id="UP000251120"/>
    </source>
</evidence>
<name>A0A2Z4XYH7_9GAMM</name>
<comment type="subcellular location">
    <subcellularLocation>
        <location evidence="6">Cell membrane</location>
        <topology evidence="6">Multi-pass membrane protein</topology>
    </subcellularLocation>
    <subcellularLocation>
        <location evidence="1">Membrane</location>
        <topology evidence="1">Multi-pass membrane protein</topology>
    </subcellularLocation>
</comment>
<evidence type="ECO:0000313" key="10">
    <source>
        <dbReference type="Proteomes" id="UP000681131"/>
    </source>
</evidence>
<evidence type="ECO:0000256" key="3">
    <source>
        <dbReference type="ARBA" id="ARBA00022692"/>
    </source>
</evidence>
<organism evidence="7 9">
    <name type="scientific">Francisella adeliensis</name>
    <dbReference type="NCBI Taxonomy" id="2007306"/>
    <lineage>
        <taxon>Bacteria</taxon>
        <taxon>Pseudomonadati</taxon>
        <taxon>Pseudomonadota</taxon>
        <taxon>Gammaproteobacteria</taxon>
        <taxon>Thiotrichales</taxon>
        <taxon>Francisellaceae</taxon>
        <taxon>Francisella</taxon>
    </lineage>
</organism>
<comment type="similarity">
    <text evidence="2 6">Belongs to the 4-toluene sulfonate uptake permease (TSUP) (TC 2.A.102) family.</text>
</comment>
<proteinExistence type="inferred from homology"/>
<keyword evidence="4 6" id="KW-1133">Transmembrane helix</keyword>
<dbReference type="KEGG" id="fad:CDH04_04295"/>
<dbReference type="EMBL" id="CP043424">
    <property type="protein sequence ID" value="QIW11911.1"/>
    <property type="molecule type" value="Genomic_DNA"/>
</dbReference>
<dbReference type="Proteomes" id="UP000251120">
    <property type="component" value="Chromosome"/>
</dbReference>
<dbReference type="RefSeq" id="WP_112869851.1">
    <property type="nucleotide sequence ID" value="NZ_CP021781.1"/>
</dbReference>
<dbReference type="PANTHER" id="PTHR43483:SF3">
    <property type="entry name" value="MEMBRANE TRANSPORTER PROTEIN HI_0806-RELATED"/>
    <property type="match status" value="1"/>
</dbReference>
<reference evidence="7 9" key="1">
    <citation type="submission" date="2017-06" db="EMBL/GenBank/DDBJ databases">
        <title>Complete genome of Francisella adeliensis.</title>
        <authorList>
            <person name="Vallesi A."/>
            <person name="Sjodin A."/>
        </authorList>
    </citation>
    <scope>NUCLEOTIDE SEQUENCE [LARGE SCALE GENOMIC DNA]</scope>
    <source>
        <strain evidence="7 9">FDC440</strain>
    </source>
</reference>
<feature type="transmembrane region" description="Helical" evidence="6">
    <location>
        <begin position="108"/>
        <end position="126"/>
    </location>
</feature>
<evidence type="ECO:0000256" key="6">
    <source>
        <dbReference type="RuleBase" id="RU363041"/>
    </source>
</evidence>
<dbReference type="PANTHER" id="PTHR43483">
    <property type="entry name" value="MEMBRANE TRANSPORTER PROTEIN HI_0806-RELATED"/>
    <property type="match status" value="1"/>
</dbReference>
<keyword evidence="3 6" id="KW-0812">Transmembrane</keyword>
<evidence type="ECO:0000256" key="1">
    <source>
        <dbReference type="ARBA" id="ARBA00004141"/>
    </source>
</evidence>
<feature type="transmembrane region" description="Helical" evidence="6">
    <location>
        <begin position="189"/>
        <end position="209"/>
    </location>
</feature>
<protein>
    <recommendedName>
        <fullName evidence="6">Probable membrane transporter protein</fullName>
    </recommendedName>
</protein>
<evidence type="ECO:0000256" key="5">
    <source>
        <dbReference type="ARBA" id="ARBA00023136"/>
    </source>
</evidence>
<feature type="transmembrane region" description="Helical" evidence="6">
    <location>
        <begin position="221"/>
        <end position="242"/>
    </location>
</feature>
<reference evidence="8 10" key="2">
    <citation type="submission" date="2019-08" db="EMBL/GenBank/DDBJ databases">
        <title>Complete genome sequences of Francisella adeliensis (FSC1325 and FSC1326).</title>
        <authorList>
            <person name="Ohrman C."/>
            <person name="Uneklint I."/>
            <person name="Vallesi A."/>
            <person name="Karlsson L."/>
            <person name="Sjodin A."/>
        </authorList>
    </citation>
    <scope>NUCLEOTIDE SEQUENCE [LARGE SCALE GENOMIC DNA]</scope>
    <source>
        <strain evidence="8 10">FSC1325</strain>
    </source>
</reference>
<dbReference type="GO" id="GO:0005886">
    <property type="term" value="C:plasma membrane"/>
    <property type="evidence" value="ECO:0007669"/>
    <property type="project" value="UniProtKB-SubCell"/>
</dbReference>
<feature type="transmembrane region" description="Helical" evidence="6">
    <location>
        <begin position="29"/>
        <end position="46"/>
    </location>
</feature>
<dbReference type="OrthoDB" id="457670at2"/>
<keyword evidence="10" id="KW-1185">Reference proteome</keyword>
<evidence type="ECO:0000256" key="2">
    <source>
        <dbReference type="ARBA" id="ARBA00009142"/>
    </source>
</evidence>
<keyword evidence="5 6" id="KW-0472">Membrane</keyword>
<dbReference type="AlphaFoldDB" id="A0A2Z4XYH7"/>
<evidence type="ECO:0000256" key="4">
    <source>
        <dbReference type="ARBA" id="ARBA00022989"/>
    </source>
</evidence>
<accession>A0A2Z4XYH7</accession>
<sequence>MIFIVLGFIFVGLLIGVLAGLFGFGGGLIVVPAVMTFITIYAPAFASDSMHIAIATSLFCMIFTSLTASYAHHRAKNILWNIVLKLKGGLIFGVIFGAVIASYFSSEVLKALFVIFMLYTIIKWVSKLLSNSKSSVAVEDLPVNKPSSRVLYIYGFITGTVSVLLGIGGSIIIVPFFKHRNYKLAQAAAIATSITPVLALFGAVSYILLGSDSSSVPDYCLGFVYLPAAIGIIIGSMIGAIFGVKLSKSIPNNIQNTIYLFIMVVVLLVMIL</sequence>
<gene>
    <name evidence="7" type="ORF">CDH04_04295</name>
    <name evidence="8" type="ORF">FZC43_04300</name>
</gene>
<dbReference type="Proteomes" id="UP000681131">
    <property type="component" value="Chromosome"/>
</dbReference>
<feature type="transmembrane region" description="Helical" evidence="6">
    <location>
        <begin position="151"/>
        <end position="177"/>
    </location>
</feature>
<evidence type="ECO:0000313" key="7">
    <source>
        <dbReference type="EMBL" id="AXA33678.1"/>
    </source>
</evidence>
<dbReference type="EMBL" id="CP021781">
    <property type="protein sequence ID" value="AXA33678.1"/>
    <property type="molecule type" value="Genomic_DNA"/>
</dbReference>
<feature type="transmembrane region" description="Helical" evidence="6">
    <location>
        <begin position="78"/>
        <end position="101"/>
    </location>
</feature>
<keyword evidence="6" id="KW-1003">Cell membrane</keyword>